<evidence type="ECO:0000313" key="2">
    <source>
        <dbReference type="Proteomes" id="UP000266183"/>
    </source>
</evidence>
<dbReference type="AlphaFoldDB" id="A0A385SWR9"/>
<accession>A0A385SWR9</accession>
<name>A0A385SWR9_9BACT</name>
<sequence>MDTGKNKRLLGGKKFISAAPVPNVCKGAIEYTHDTFGRTILSKSIPTCQRTTGFPTILAGAHLKFLNDQFFTAAS</sequence>
<reference evidence="2" key="1">
    <citation type="submission" date="2018-09" db="EMBL/GenBank/DDBJ databases">
        <title>Chryseolinea sp. KIS68-18 isolated from soil.</title>
        <authorList>
            <person name="Weon H.-Y."/>
            <person name="Kwon S.-W."/>
            <person name="Lee S.A."/>
        </authorList>
    </citation>
    <scope>NUCLEOTIDE SEQUENCE [LARGE SCALE GENOMIC DNA]</scope>
    <source>
        <strain evidence="2">KIS68-18</strain>
    </source>
</reference>
<dbReference type="EMBL" id="CP032382">
    <property type="protein sequence ID" value="AYB34150.1"/>
    <property type="molecule type" value="Genomic_DNA"/>
</dbReference>
<organism evidence="1 2">
    <name type="scientific">Chryseolinea soli</name>
    <dbReference type="NCBI Taxonomy" id="2321403"/>
    <lineage>
        <taxon>Bacteria</taxon>
        <taxon>Pseudomonadati</taxon>
        <taxon>Bacteroidota</taxon>
        <taxon>Cytophagia</taxon>
        <taxon>Cytophagales</taxon>
        <taxon>Fulvivirgaceae</taxon>
        <taxon>Chryseolinea</taxon>
    </lineage>
</organism>
<keyword evidence="2" id="KW-1185">Reference proteome</keyword>
<proteinExistence type="predicted"/>
<protein>
    <submittedName>
        <fullName evidence="1">Uncharacterized protein</fullName>
    </submittedName>
</protein>
<dbReference type="Proteomes" id="UP000266183">
    <property type="component" value="Chromosome"/>
</dbReference>
<gene>
    <name evidence="1" type="ORF">D4L85_27785</name>
</gene>
<dbReference type="KEGG" id="chk:D4L85_27785"/>
<evidence type="ECO:0000313" key="1">
    <source>
        <dbReference type="EMBL" id="AYB34150.1"/>
    </source>
</evidence>